<evidence type="ECO:0000313" key="1">
    <source>
        <dbReference type="EMBL" id="KAJ7301228.1"/>
    </source>
</evidence>
<evidence type="ECO:0000313" key="2">
    <source>
        <dbReference type="Proteomes" id="UP001218218"/>
    </source>
</evidence>
<proteinExistence type="predicted"/>
<comment type="caution">
    <text evidence="1">The sequence shown here is derived from an EMBL/GenBank/DDBJ whole genome shotgun (WGS) entry which is preliminary data.</text>
</comment>
<name>A0AAD6YY63_9AGAR</name>
<reference evidence="1" key="1">
    <citation type="submission" date="2023-03" db="EMBL/GenBank/DDBJ databases">
        <title>Massive genome expansion in bonnet fungi (Mycena s.s.) driven by repeated elements and novel gene families across ecological guilds.</title>
        <authorList>
            <consortium name="Lawrence Berkeley National Laboratory"/>
            <person name="Harder C.B."/>
            <person name="Miyauchi S."/>
            <person name="Viragh M."/>
            <person name="Kuo A."/>
            <person name="Thoen E."/>
            <person name="Andreopoulos B."/>
            <person name="Lu D."/>
            <person name="Skrede I."/>
            <person name="Drula E."/>
            <person name="Henrissat B."/>
            <person name="Morin E."/>
            <person name="Kohler A."/>
            <person name="Barry K."/>
            <person name="LaButti K."/>
            <person name="Morin E."/>
            <person name="Salamov A."/>
            <person name="Lipzen A."/>
            <person name="Mereny Z."/>
            <person name="Hegedus B."/>
            <person name="Baldrian P."/>
            <person name="Stursova M."/>
            <person name="Weitz H."/>
            <person name="Taylor A."/>
            <person name="Grigoriev I.V."/>
            <person name="Nagy L.G."/>
            <person name="Martin F."/>
            <person name="Kauserud H."/>
        </authorList>
    </citation>
    <scope>NUCLEOTIDE SEQUENCE</scope>
    <source>
        <strain evidence="1">CBHHK002</strain>
    </source>
</reference>
<dbReference type="EMBL" id="JARIHO010000140">
    <property type="protein sequence ID" value="KAJ7301228.1"/>
    <property type="molecule type" value="Genomic_DNA"/>
</dbReference>
<dbReference type="AlphaFoldDB" id="A0AAD6YY63"/>
<keyword evidence="2" id="KW-1185">Reference proteome</keyword>
<dbReference type="Proteomes" id="UP001218218">
    <property type="component" value="Unassembled WGS sequence"/>
</dbReference>
<gene>
    <name evidence="1" type="ORF">DFH08DRAFT_827709</name>
</gene>
<sequence>MNAYPCVGGVTLFIAVITVEWMAGDNSSRISSFWHAHDLEARPGMSGLQFCGRHNILAHAPLDAGSLSFGRRRTKKNEKPTEDIARSLGIGPLATCGSEDAVGRAKATGFDVVQSLVMADRIYTASNDDAKSRLGTLNKVNPIDLNHSTTHHRARRVLKLSGSRNFRPDERPVTLYYLVDTGDARELGGDVSIQVKYTTNH</sequence>
<accession>A0AAD6YY63</accession>
<protein>
    <submittedName>
        <fullName evidence="1">Uncharacterized protein</fullName>
    </submittedName>
</protein>
<organism evidence="1 2">
    <name type="scientific">Mycena albidolilacea</name>
    <dbReference type="NCBI Taxonomy" id="1033008"/>
    <lineage>
        <taxon>Eukaryota</taxon>
        <taxon>Fungi</taxon>
        <taxon>Dikarya</taxon>
        <taxon>Basidiomycota</taxon>
        <taxon>Agaricomycotina</taxon>
        <taxon>Agaricomycetes</taxon>
        <taxon>Agaricomycetidae</taxon>
        <taxon>Agaricales</taxon>
        <taxon>Marasmiineae</taxon>
        <taxon>Mycenaceae</taxon>
        <taxon>Mycena</taxon>
    </lineage>
</organism>